<proteinExistence type="predicted"/>
<reference evidence="3" key="1">
    <citation type="submission" date="2016-03" db="EMBL/GenBank/DDBJ databases">
        <authorList>
            <person name="Guldener U."/>
        </authorList>
    </citation>
    <scope>NUCLEOTIDE SEQUENCE [LARGE SCALE GENOMIC DNA]</scope>
    <source>
        <strain evidence="3">04CH-RAC-A.6.1</strain>
    </source>
</reference>
<evidence type="ECO:0000313" key="2">
    <source>
        <dbReference type="EMBL" id="CZS94796.1"/>
    </source>
</evidence>
<sequence>MQHYDYEVSILEPFDTIIVDFPPSTPFTPLTPPTTPILRRSSTRKSSKTTPRVRKTITEGWMSNDNSETEEEDLRSVAARRDIDSKKERKRGADELEDKSLRTVSQRSNPYKNAKSAKEKEAEKPMSTSNGLQTGDKFLVQGHSKLGRSLMTPPKSPPSRKRGRRQAVTSKAYVAKTNAAETSTAETDTAKSNSAEISAANNRNASDQASKEAQYAIREMQLSMITEKPPLDTWYAGVPEQNGQWTICITPPQPTWYHPDWDTARRKEADEKTKAFVKIGEQQILRDKQNLWQGHRDDGTVVSLVTKKSVFWWQCHSYRRTQSWALNVSLHGYDEH</sequence>
<feature type="compositionally biased region" description="Pro residues" evidence="1">
    <location>
        <begin position="23"/>
        <end position="35"/>
    </location>
</feature>
<feature type="compositionally biased region" description="Basic and acidic residues" evidence="1">
    <location>
        <begin position="79"/>
        <end position="101"/>
    </location>
</feature>
<protein>
    <submittedName>
        <fullName evidence="2">Uncharacterized protein</fullName>
    </submittedName>
</protein>
<evidence type="ECO:0000313" key="3">
    <source>
        <dbReference type="Proteomes" id="UP000178912"/>
    </source>
</evidence>
<evidence type="ECO:0000256" key="1">
    <source>
        <dbReference type="SAM" id="MobiDB-lite"/>
    </source>
</evidence>
<feature type="compositionally biased region" description="Polar residues" evidence="1">
    <location>
        <begin position="193"/>
        <end position="208"/>
    </location>
</feature>
<dbReference type="EMBL" id="FJUX01000020">
    <property type="protein sequence ID" value="CZS94796.1"/>
    <property type="molecule type" value="Genomic_DNA"/>
</dbReference>
<feature type="compositionally biased region" description="Basic residues" evidence="1">
    <location>
        <begin position="41"/>
        <end position="55"/>
    </location>
</feature>
<keyword evidence="3" id="KW-1185">Reference proteome</keyword>
<feature type="compositionally biased region" description="Polar residues" evidence="1">
    <location>
        <begin position="102"/>
        <end position="111"/>
    </location>
</feature>
<dbReference type="AlphaFoldDB" id="A0A1E1K9N4"/>
<feature type="region of interest" description="Disordered" evidence="1">
    <location>
        <begin position="23"/>
        <end position="212"/>
    </location>
</feature>
<name>A0A1E1K9N4_9HELO</name>
<dbReference type="Proteomes" id="UP000178912">
    <property type="component" value="Unassembled WGS sequence"/>
</dbReference>
<feature type="compositionally biased region" description="Low complexity" evidence="1">
    <location>
        <begin position="175"/>
        <end position="192"/>
    </location>
</feature>
<gene>
    <name evidence="2" type="ORF">RAG0_04646</name>
</gene>
<accession>A0A1E1K9N4</accession>
<dbReference type="OrthoDB" id="3557504at2759"/>
<organism evidence="2 3">
    <name type="scientific">Rhynchosporium agropyri</name>
    <dbReference type="NCBI Taxonomy" id="914238"/>
    <lineage>
        <taxon>Eukaryota</taxon>
        <taxon>Fungi</taxon>
        <taxon>Dikarya</taxon>
        <taxon>Ascomycota</taxon>
        <taxon>Pezizomycotina</taxon>
        <taxon>Leotiomycetes</taxon>
        <taxon>Helotiales</taxon>
        <taxon>Ploettnerulaceae</taxon>
        <taxon>Rhynchosporium</taxon>
    </lineage>
</organism>